<sequence>MPLNAPDAVTRLAALAQETRLAIFRLLVQQGPEGLPVSRISDGLDGLPGSTLSFHLKELQHAGLVRSRQEGRSVIYSAHYPAMNELIGFLTANCCGGETCELTSGESAACC</sequence>
<dbReference type="PANTHER" id="PTHR43132:SF2">
    <property type="entry name" value="ARSENICAL RESISTANCE OPERON REPRESSOR ARSR-RELATED"/>
    <property type="match status" value="1"/>
</dbReference>
<proteinExistence type="predicted"/>
<dbReference type="GO" id="GO:0003677">
    <property type="term" value="F:DNA binding"/>
    <property type="evidence" value="ECO:0007669"/>
    <property type="project" value="UniProtKB-KW"/>
</dbReference>
<keyword evidence="6" id="KW-1185">Reference proteome</keyword>
<gene>
    <name evidence="5" type="ORF">EV700_2280</name>
</gene>
<feature type="domain" description="HTH arsR-type" evidence="4">
    <location>
        <begin position="1"/>
        <end position="98"/>
    </location>
</feature>
<protein>
    <submittedName>
        <fullName evidence="5">ArsR family transcriptional regulator</fullName>
    </submittedName>
</protein>
<evidence type="ECO:0000256" key="1">
    <source>
        <dbReference type="ARBA" id="ARBA00023015"/>
    </source>
</evidence>
<accession>A0A4Q7YNT1</accession>
<evidence type="ECO:0000313" key="5">
    <source>
        <dbReference type="EMBL" id="RZU38349.1"/>
    </source>
</evidence>
<dbReference type="InterPro" id="IPR001845">
    <property type="entry name" value="HTH_ArsR_DNA-bd_dom"/>
</dbReference>
<dbReference type="InterPro" id="IPR036388">
    <property type="entry name" value="WH-like_DNA-bd_sf"/>
</dbReference>
<name>A0A4Q7YNT1_9GAMM</name>
<organism evidence="5 6">
    <name type="scientific">Fluviicoccus keumensis</name>
    <dbReference type="NCBI Taxonomy" id="1435465"/>
    <lineage>
        <taxon>Bacteria</taxon>
        <taxon>Pseudomonadati</taxon>
        <taxon>Pseudomonadota</taxon>
        <taxon>Gammaproteobacteria</taxon>
        <taxon>Moraxellales</taxon>
        <taxon>Moraxellaceae</taxon>
        <taxon>Fluviicoccus</taxon>
    </lineage>
</organism>
<dbReference type="AlphaFoldDB" id="A0A4Q7YNT1"/>
<evidence type="ECO:0000256" key="3">
    <source>
        <dbReference type="ARBA" id="ARBA00023163"/>
    </source>
</evidence>
<dbReference type="Proteomes" id="UP000292423">
    <property type="component" value="Unassembled WGS sequence"/>
</dbReference>
<dbReference type="PRINTS" id="PR00778">
    <property type="entry name" value="HTHARSR"/>
</dbReference>
<dbReference type="PANTHER" id="PTHR43132">
    <property type="entry name" value="ARSENICAL RESISTANCE OPERON REPRESSOR ARSR-RELATED"/>
    <property type="match status" value="1"/>
</dbReference>
<reference evidence="5 6" key="1">
    <citation type="submission" date="2019-02" db="EMBL/GenBank/DDBJ databases">
        <title>Genomic Encyclopedia of Type Strains, Phase IV (KMG-IV): sequencing the most valuable type-strain genomes for metagenomic binning, comparative biology and taxonomic classification.</title>
        <authorList>
            <person name="Goeker M."/>
        </authorList>
    </citation>
    <scope>NUCLEOTIDE SEQUENCE [LARGE SCALE GENOMIC DNA]</scope>
    <source>
        <strain evidence="5 6">DSM 105135</strain>
    </source>
</reference>
<dbReference type="Pfam" id="PF12840">
    <property type="entry name" value="HTH_20"/>
    <property type="match status" value="1"/>
</dbReference>
<dbReference type="InterPro" id="IPR011991">
    <property type="entry name" value="ArsR-like_HTH"/>
</dbReference>
<comment type="caution">
    <text evidence="5">The sequence shown here is derived from an EMBL/GenBank/DDBJ whole genome shotgun (WGS) entry which is preliminary data.</text>
</comment>
<evidence type="ECO:0000313" key="6">
    <source>
        <dbReference type="Proteomes" id="UP000292423"/>
    </source>
</evidence>
<dbReference type="GO" id="GO:0003700">
    <property type="term" value="F:DNA-binding transcription factor activity"/>
    <property type="evidence" value="ECO:0007669"/>
    <property type="project" value="InterPro"/>
</dbReference>
<dbReference type="PROSITE" id="PS50987">
    <property type="entry name" value="HTH_ARSR_2"/>
    <property type="match status" value="1"/>
</dbReference>
<dbReference type="EMBL" id="SHKX01000013">
    <property type="protein sequence ID" value="RZU38349.1"/>
    <property type="molecule type" value="Genomic_DNA"/>
</dbReference>
<keyword evidence="3" id="KW-0804">Transcription</keyword>
<dbReference type="InterPro" id="IPR036390">
    <property type="entry name" value="WH_DNA-bd_sf"/>
</dbReference>
<evidence type="ECO:0000259" key="4">
    <source>
        <dbReference type="PROSITE" id="PS50987"/>
    </source>
</evidence>
<dbReference type="SMART" id="SM00418">
    <property type="entry name" value="HTH_ARSR"/>
    <property type="match status" value="1"/>
</dbReference>
<keyword evidence="1" id="KW-0805">Transcription regulation</keyword>
<dbReference type="OrthoDB" id="5297460at2"/>
<dbReference type="NCBIfam" id="NF033788">
    <property type="entry name" value="HTH_metalloreg"/>
    <property type="match status" value="1"/>
</dbReference>
<keyword evidence="2" id="KW-0238">DNA-binding</keyword>
<evidence type="ECO:0000256" key="2">
    <source>
        <dbReference type="ARBA" id="ARBA00023125"/>
    </source>
</evidence>
<dbReference type="Gene3D" id="1.10.10.10">
    <property type="entry name" value="Winged helix-like DNA-binding domain superfamily/Winged helix DNA-binding domain"/>
    <property type="match status" value="1"/>
</dbReference>
<dbReference type="SUPFAM" id="SSF46785">
    <property type="entry name" value="Winged helix' DNA-binding domain"/>
    <property type="match status" value="1"/>
</dbReference>
<dbReference type="CDD" id="cd00090">
    <property type="entry name" value="HTH_ARSR"/>
    <property type="match status" value="1"/>
</dbReference>
<dbReference type="InterPro" id="IPR051011">
    <property type="entry name" value="Metal_resp_trans_reg"/>
</dbReference>